<evidence type="ECO:0000256" key="5">
    <source>
        <dbReference type="ARBA" id="ARBA00022777"/>
    </source>
</evidence>
<dbReference type="Pfam" id="PF08448">
    <property type="entry name" value="PAS_4"/>
    <property type="match status" value="2"/>
</dbReference>
<dbReference type="SUPFAM" id="SSF47384">
    <property type="entry name" value="Homodimeric domain of signal transducing histidine kinase"/>
    <property type="match status" value="1"/>
</dbReference>
<dbReference type="InterPro" id="IPR000700">
    <property type="entry name" value="PAS-assoc_C"/>
</dbReference>
<dbReference type="SMART" id="SM00388">
    <property type="entry name" value="HisKA"/>
    <property type="match status" value="1"/>
</dbReference>
<dbReference type="PRINTS" id="PR00344">
    <property type="entry name" value="BCTRLSENSOR"/>
</dbReference>
<evidence type="ECO:0000256" key="3">
    <source>
        <dbReference type="ARBA" id="ARBA00022553"/>
    </source>
</evidence>
<feature type="coiled-coil region" evidence="6">
    <location>
        <begin position="395"/>
        <end position="440"/>
    </location>
</feature>
<dbReference type="PROSITE" id="PS50112">
    <property type="entry name" value="PAS"/>
    <property type="match status" value="1"/>
</dbReference>
<comment type="caution">
    <text evidence="10">The sequence shown here is derived from an EMBL/GenBank/DDBJ whole genome shotgun (WGS) entry which is preliminary data.</text>
</comment>
<dbReference type="AlphaFoldDB" id="A0A4Q2UNI4"/>
<dbReference type="InterPro" id="IPR003594">
    <property type="entry name" value="HATPase_dom"/>
</dbReference>
<dbReference type="InterPro" id="IPR036097">
    <property type="entry name" value="HisK_dim/P_sf"/>
</dbReference>
<accession>A0A4Q2UNI4</accession>
<dbReference type="PANTHER" id="PTHR43304:SF1">
    <property type="entry name" value="PAC DOMAIN-CONTAINING PROTEIN"/>
    <property type="match status" value="1"/>
</dbReference>
<feature type="domain" description="Histidine kinase" evidence="7">
    <location>
        <begin position="447"/>
        <end position="674"/>
    </location>
</feature>
<keyword evidence="5" id="KW-0418">Kinase</keyword>
<dbReference type="Gene3D" id="2.10.70.100">
    <property type="match status" value="1"/>
</dbReference>
<dbReference type="EMBL" id="SBLB01000005">
    <property type="protein sequence ID" value="RYC68359.1"/>
    <property type="molecule type" value="Genomic_DNA"/>
</dbReference>
<evidence type="ECO:0000259" key="9">
    <source>
        <dbReference type="PROSITE" id="PS50113"/>
    </source>
</evidence>
<dbReference type="Pfam" id="PF02518">
    <property type="entry name" value="HATPase_c"/>
    <property type="match status" value="1"/>
</dbReference>
<evidence type="ECO:0000259" key="7">
    <source>
        <dbReference type="PROSITE" id="PS50109"/>
    </source>
</evidence>
<comment type="catalytic activity">
    <reaction evidence="1">
        <text>ATP + protein L-histidine = ADP + protein N-phospho-L-histidine.</text>
        <dbReference type="EC" id="2.7.13.3"/>
    </reaction>
</comment>
<dbReference type="SUPFAM" id="SSF55874">
    <property type="entry name" value="ATPase domain of HSP90 chaperone/DNA topoisomerase II/histidine kinase"/>
    <property type="match status" value="1"/>
</dbReference>
<dbReference type="SMART" id="SM00387">
    <property type="entry name" value="HATPase_c"/>
    <property type="match status" value="1"/>
</dbReference>
<organism evidence="10 11">
    <name type="scientific">Spirosoma sordidisoli</name>
    <dbReference type="NCBI Taxonomy" id="2502893"/>
    <lineage>
        <taxon>Bacteria</taxon>
        <taxon>Pseudomonadati</taxon>
        <taxon>Bacteroidota</taxon>
        <taxon>Cytophagia</taxon>
        <taxon>Cytophagales</taxon>
        <taxon>Cytophagaceae</taxon>
        <taxon>Spirosoma</taxon>
    </lineage>
</organism>
<evidence type="ECO:0000259" key="8">
    <source>
        <dbReference type="PROSITE" id="PS50112"/>
    </source>
</evidence>
<dbReference type="Gene3D" id="3.30.565.10">
    <property type="entry name" value="Histidine kinase-like ATPase, C-terminal domain"/>
    <property type="match status" value="1"/>
</dbReference>
<dbReference type="InterPro" id="IPR035965">
    <property type="entry name" value="PAS-like_dom_sf"/>
</dbReference>
<dbReference type="GO" id="GO:0000155">
    <property type="term" value="F:phosphorelay sensor kinase activity"/>
    <property type="evidence" value="ECO:0007669"/>
    <property type="project" value="InterPro"/>
</dbReference>
<proteinExistence type="predicted"/>
<dbReference type="InterPro" id="IPR004358">
    <property type="entry name" value="Sig_transdc_His_kin-like_C"/>
</dbReference>
<reference evidence="10 11" key="1">
    <citation type="submission" date="2019-01" db="EMBL/GenBank/DDBJ databases">
        <title>Spirosoma flava sp. nov., a propanil-degrading bacterium isolated from herbicide-contaminated soil.</title>
        <authorList>
            <person name="Zhang L."/>
            <person name="Jiang J.-D."/>
        </authorList>
    </citation>
    <scope>NUCLEOTIDE SEQUENCE [LARGE SCALE GENOMIC DNA]</scope>
    <source>
        <strain evidence="10 11">TY50</strain>
    </source>
</reference>
<gene>
    <name evidence="10" type="ORF">EQG79_18525</name>
</gene>
<dbReference type="InterPro" id="IPR036890">
    <property type="entry name" value="HATPase_C_sf"/>
</dbReference>
<dbReference type="Proteomes" id="UP000290407">
    <property type="component" value="Unassembled WGS sequence"/>
</dbReference>
<evidence type="ECO:0000256" key="6">
    <source>
        <dbReference type="SAM" id="Coils"/>
    </source>
</evidence>
<dbReference type="InterPro" id="IPR003661">
    <property type="entry name" value="HisK_dim/P_dom"/>
</dbReference>
<dbReference type="FunFam" id="3.30.565.10:FF:000006">
    <property type="entry name" value="Sensor histidine kinase WalK"/>
    <property type="match status" value="1"/>
</dbReference>
<dbReference type="InterPro" id="IPR013655">
    <property type="entry name" value="PAS_fold_3"/>
</dbReference>
<dbReference type="InterPro" id="IPR000014">
    <property type="entry name" value="PAS"/>
</dbReference>
<evidence type="ECO:0000256" key="2">
    <source>
        <dbReference type="ARBA" id="ARBA00012438"/>
    </source>
</evidence>
<evidence type="ECO:0000313" key="11">
    <source>
        <dbReference type="Proteomes" id="UP000290407"/>
    </source>
</evidence>
<dbReference type="PROSITE" id="PS50113">
    <property type="entry name" value="PAC"/>
    <property type="match status" value="2"/>
</dbReference>
<dbReference type="SUPFAM" id="SSF55785">
    <property type="entry name" value="PYP-like sensor domain (PAS domain)"/>
    <property type="match status" value="3"/>
</dbReference>
<dbReference type="InterPro" id="IPR013656">
    <property type="entry name" value="PAS_4"/>
</dbReference>
<dbReference type="PROSITE" id="PS50109">
    <property type="entry name" value="HIS_KIN"/>
    <property type="match status" value="1"/>
</dbReference>
<dbReference type="Pfam" id="PF08447">
    <property type="entry name" value="PAS_3"/>
    <property type="match status" value="1"/>
</dbReference>
<dbReference type="EC" id="2.7.13.3" evidence="2"/>
<feature type="domain" description="PAC" evidence="9">
    <location>
        <begin position="351"/>
        <end position="404"/>
    </location>
</feature>
<feature type="domain" description="PAS" evidence="8">
    <location>
        <begin position="15"/>
        <end position="86"/>
    </location>
</feature>
<dbReference type="PANTHER" id="PTHR43304">
    <property type="entry name" value="PHYTOCHROME-LIKE PROTEIN CPH1"/>
    <property type="match status" value="1"/>
</dbReference>
<dbReference type="NCBIfam" id="TIGR00229">
    <property type="entry name" value="sensory_box"/>
    <property type="match status" value="1"/>
</dbReference>
<keyword evidence="4" id="KW-0808">Transferase</keyword>
<protein>
    <recommendedName>
        <fullName evidence="2">histidine kinase</fullName>
        <ecNumber evidence="2">2.7.13.3</ecNumber>
    </recommendedName>
</protein>
<dbReference type="InterPro" id="IPR052162">
    <property type="entry name" value="Sensor_kinase/Photoreceptor"/>
</dbReference>
<keyword evidence="11" id="KW-1185">Reference proteome</keyword>
<evidence type="ECO:0000256" key="1">
    <source>
        <dbReference type="ARBA" id="ARBA00000085"/>
    </source>
</evidence>
<evidence type="ECO:0000256" key="4">
    <source>
        <dbReference type="ARBA" id="ARBA00022679"/>
    </source>
</evidence>
<dbReference type="Gene3D" id="3.30.450.20">
    <property type="entry name" value="PAS domain"/>
    <property type="match status" value="3"/>
</dbReference>
<dbReference type="CDD" id="cd00082">
    <property type="entry name" value="HisKA"/>
    <property type="match status" value="1"/>
</dbReference>
<keyword evidence="6" id="KW-0175">Coiled coil</keyword>
<dbReference type="CDD" id="cd00130">
    <property type="entry name" value="PAS"/>
    <property type="match status" value="1"/>
</dbReference>
<evidence type="ECO:0000313" key="10">
    <source>
        <dbReference type="EMBL" id="RYC68359.1"/>
    </source>
</evidence>
<feature type="domain" description="PAC" evidence="9">
    <location>
        <begin position="91"/>
        <end position="144"/>
    </location>
</feature>
<dbReference type="SMART" id="SM00091">
    <property type="entry name" value="PAS"/>
    <property type="match status" value="3"/>
</dbReference>
<dbReference type="Gene3D" id="1.10.287.130">
    <property type="match status" value="1"/>
</dbReference>
<sequence>MAGETEFFNPDSLTENERLSFALQAAGVGTWDWDPIRERVRWDARCKALYGFSGDDLVPYEHVIDQVHPDDLPRLRDALTRAVNPDSGGQYDVRFRTVAANDGQLRWLHCQGKAYFNAEQVAYRVSGIVQDVTSQMLDREALQRSEDRLQTILKHAPIGLGLLSGPDLTFELVNEQLARMAGRPSSQLKNRPLLEALPELSEQGLKAIFDTVRQTGQRFVAPELPVMLERNGQLETAYFYASFEPVQEPDGSVSIVDFSQEITQQLQDRRRLEDSEARFRNIVELAPFAVAVYESEDLIISVANESMIRIWGKTPAVIGQKLATALPELEGQPFIPLLNNVFQTGQLYRTNEQPANLIVGGQLQTFWFNFVYQPLTDLDGRVYAILNMAVDVTERVMARQQIEQSESRYRNLAGELEVRVQERTQELRQINQELKRSNDNLQQFAYVASHDLQEPLRKIQSFSSLLTEHYQTGLSDEVKDLLQRMAAAGSRMSTLIHDLLTYSRVTTRKRVLETVSLNEVISTVLNTLQVIVDERNASIQIEPLPIINGDQSQLEQLFQNLLSNALKFTPINRAPSVQVTYGICEVSELPATISVASEAGQFHRISVADQGIGFDEKYLDRIFQVFQRLHSKSEFPGTGVGLAICQQVAENHGGALTATSKPGQGATFSLYLPV</sequence>
<dbReference type="InterPro" id="IPR005467">
    <property type="entry name" value="His_kinase_dom"/>
</dbReference>
<keyword evidence="3" id="KW-0597">Phosphoprotein</keyword>
<dbReference type="Pfam" id="PF00512">
    <property type="entry name" value="HisKA"/>
    <property type="match status" value="1"/>
</dbReference>
<name>A0A4Q2UNI4_9BACT</name>